<gene>
    <name evidence="3" type="ORF">CAB88_23010</name>
</gene>
<keyword evidence="1" id="KW-0175">Coiled coil</keyword>
<dbReference type="Pfam" id="PF03374">
    <property type="entry name" value="ANT"/>
    <property type="match status" value="1"/>
</dbReference>
<evidence type="ECO:0000313" key="3">
    <source>
        <dbReference type="EMBL" id="ARP59792.1"/>
    </source>
</evidence>
<feature type="coiled-coil region" evidence="1">
    <location>
        <begin position="202"/>
        <end position="229"/>
    </location>
</feature>
<name>A0A1W6WTB8_BACTU</name>
<dbReference type="GO" id="GO:0003677">
    <property type="term" value="F:DNA binding"/>
    <property type="evidence" value="ECO:0007669"/>
    <property type="project" value="InterPro"/>
</dbReference>
<sequence>MELKLVMNKDAVQGKVNELIESKAQRDELAGRVGVLEKVKGLLLLPNMEFATNRQIAEFYEVPVKTIQKIYTRHIAEIREDGYTTMTGKMLAENLATDMMSTAKVTREKGHILIEFDGMATQIPYSTIGLYPKRAILRIGMLLRDSEVAREVRTQLLNIEEKVSKEVKVAEINNELELQMELARALMNGDVQAVALVNAKIIEYKNRHIAKVEAKLNEVTEERDSLGEKVSAFIESDEVYTFGEVAEGIDGLSAQALREFLQVHGVLGHKSRGEVYRPIGKYKGLGWFSIQTRVAKWSGVMFTNTYITTKGRMEIAEFYKKVQAQEMSA</sequence>
<dbReference type="InterPro" id="IPR005039">
    <property type="entry name" value="Ant_C"/>
</dbReference>
<organism evidence="3 4">
    <name type="scientific">Bacillus thuringiensis</name>
    <dbReference type="NCBI Taxonomy" id="1428"/>
    <lineage>
        <taxon>Bacteria</taxon>
        <taxon>Bacillati</taxon>
        <taxon>Bacillota</taxon>
        <taxon>Bacilli</taxon>
        <taxon>Bacillales</taxon>
        <taxon>Bacillaceae</taxon>
        <taxon>Bacillus</taxon>
        <taxon>Bacillus cereus group</taxon>
    </lineage>
</organism>
<accession>A0A1W6WTB8</accession>
<evidence type="ECO:0000256" key="1">
    <source>
        <dbReference type="SAM" id="Coils"/>
    </source>
</evidence>
<reference evidence="3 4" key="1">
    <citation type="submission" date="2017-04" db="EMBL/GenBank/DDBJ databases">
        <title>Complete Genome Sequence of Bacillus thuringiensis type Strain ATCC 10792.</title>
        <authorList>
            <person name="Oh D.-H."/>
            <person name="Park B.-J."/>
            <person name="Shuai W."/>
            <person name="Chelliah R."/>
        </authorList>
    </citation>
    <scope>NUCLEOTIDE SEQUENCE [LARGE SCALE GENOMIC DNA]</scope>
    <source>
        <strain evidence="3 4">ATCC 10792</strain>
    </source>
</reference>
<feature type="domain" description="Antirepressor protein C-terminal" evidence="2">
    <location>
        <begin position="230"/>
        <end position="320"/>
    </location>
</feature>
<proteinExistence type="predicted"/>
<dbReference type="Proteomes" id="UP000194143">
    <property type="component" value="Chromosome"/>
</dbReference>
<evidence type="ECO:0000259" key="2">
    <source>
        <dbReference type="Pfam" id="PF03374"/>
    </source>
</evidence>
<keyword evidence="4" id="KW-1185">Reference proteome</keyword>
<dbReference type="AlphaFoldDB" id="A0A1W6WTB8"/>
<protein>
    <recommendedName>
        <fullName evidence="2">Antirepressor protein C-terminal domain-containing protein</fullName>
    </recommendedName>
</protein>
<evidence type="ECO:0000313" key="4">
    <source>
        <dbReference type="Proteomes" id="UP000194143"/>
    </source>
</evidence>
<dbReference type="EMBL" id="CP021061">
    <property type="protein sequence ID" value="ARP59792.1"/>
    <property type="molecule type" value="Genomic_DNA"/>
</dbReference>